<feature type="domain" description="SnoaL-like" evidence="1">
    <location>
        <begin position="17"/>
        <end position="119"/>
    </location>
</feature>
<accession>A0A8D5G5B7</accession>
<evidence type="ECO:0000313" key="2">
    <source>
        <dbReference type="EMBL" id="BCM25995.1"/>
    </source>
</evidence>
<evidence type="ECO:0000313" key="3">
    <source>
        <dbReference type="Proteomes" id="UP000826722"/>
    </source>
</evidence>
<protein>
    <recommendedName>
        <fullName evidence="1">SnoaL-like domain-containing protein</fullName>
    </recommendedName>
</protein>
<sequence length="127" mass="13630">MSDQQAITKTISEINTAWDAAFNTGNPEAVAAFYDAAATISPAGSPQLTGNAEIYAFWKNLFAQGVNGHHIELIEVGVDGGLAFQRGKWSAGLTDAAGERQTFSGSLQLVYRKQADGSWKALTHIWN</sequence>
<dbReference type="Gene3D" id="3.10.450.50">
    <property type="match status" value="1"/>
</dbReference>
<dbReference type="EMBL" id="AP024110">
    <property type="protein sequence ID" value="BCM25995.1"/>
    <property type="molecule type" value="Genomic_DNA"/>
</dbReference>
<evidence type="ECO:0000259" key="1">
    <source>
        <dbReference type="Pfam" id="PF12680"/>
    </source>
</evidence>
<reference evidence="2" key="1">
    <citation type="journal article" date="2021" name="Arch. Microbiol.">
        <title>Methyloradius palustris gen. nov., sp. nov., a methanol-oxidizing bacterium isolated from snow.</title>
        <authorList>
            <person name="Miyadera T."/>
            <person name="Kojima H."/>
            <person name="Fukui M."/>
        </authorList>
    </citation>
    <scope>NUCLEOTIDE SEQUENCE</scope>
    <source>
        <strain evidence="2">Zm11</strain>
    </source>
</reference>
<dbReference type="Proteomes" id="UP000826722">
    <property type="component" value="Chromosome"/>
</dbReference>
<keyword evidence="3" id="KW-1185">Reference proteome</keyword>
<proteinExistence type="predicted"/>
<dbReference type="InterPro" id="IPR037401">
    <property type="entry name" value="SnoaL-like"/>
</dbReference>
<name>A0A8D5G5B7_9PROT</name>
<dbReference type="Pfam" id="PF12680">
    <property type="entry name" value="SnoaL_2"/>
    <property type="match status" value="1"/>
</dbReference>
<dbReference type="InterPro" id="IPR032710">
    <property type="entry name" value="NTF2-like_dom_sf"/>
</dbReference>
<gene>
    <name evidence="2" type="ORF">ZMTM_22540</name>
</gene>
<organism evidence="2 3">
    <name type="scientific">Methyloradius palustris</name>
    <dbReference type="NCBI Taxonomy" id="2778876"/>
    <lineage>
        <taxon>Bacteria</taxon>
        <taxon>Pseudomonadati</taxon>
        <taxon>Pseudomonadota</taxon>
        <taxon>Betaproteobacteria</taxon>
        <taxon>Nitrosomonadales</taxon>
        <taxon>Methylophilaceae</taxon>
        <taxon>Methyloradius</taxon>
    </lineage>
</organism>
<dbReference type="SUPFAM" id="SSF54427">
    <property type="entry name" value="NTF2-like"/>
    <property type="match status" value="1"/>
</dbReference>
<dbReference type="KEGG" id="mpau:ZMTM_22540"/>
<dbReference type="RefSeq" id="WP_221764028.1">
    <property type="nucleotide sequence ID" value="NZ_AP024110.1"/>
</dbReference>
<dbReference type="AlphaFoldDB" id="A0A8D5G5B7"/>